<feature type="region of interest" description="Disordered" evidence="1">
    <location>
        <begin position="1"/>
        <end position="30"/>
    </location>
</feature>
<evidence type="ECO:0000256" key="1">
    <source>
        <dbReference type="SAM" id="MobiDB-lite"/>
    </source>
</evidence>
<dbReference type="HOGENOM" id="CLU_3040543_0_0_9"/>
<gene>
    <name evidence="2" type="ORF">BACPEC_01250</name>
</gene>
<protein>
    <submittedName>
        <fullName evidence="2">Uncharacterized protein</fullName>
    </submittedName>
</protein>
<dbReference type="Proteomes" id="UP000003136">
    <property type="component" value="Unassembled WGS sequence"/>
</dbReference>
<dbReference type="AlphaFoldDB" id="B7ARE0"/>
<evidence type="ECO:0000313" key="2">
    <source>
        <dbReference type="EMBL" id="EEC58262.1"/>
    </source>
</evidence>
<reference evidence="2 3" key="2">
    <citation type="submission" date="2008-11" db="EMBL/GenBank/DDBJ databases">
        <authorList>
            <person name="Fulton L."/>
            <person name="Clifton S."/>
            <person name="Fulton B."/>
            <person name="Xu J."/>
            <person name="Minx P."/>
            <person name="Pepin K.H."/>
            <person name="Johnson M."/>
            <person name="Bhonagiri V."/>
            <person name="Nash W.E."/>
            <person name="Mardis E.R."/>
            <person name="Wilson R.K."/>
        </authorList>
    </citation>
    <scope>NUCLEOTIDE SEQUENCE [LARGE SCALE GENOMIC DNA]</scope>
    <source>
        <strain evidence="2 3">ATCC 43243</strain>
    </source>
</reference>
<keyword evidence="3" id="KW-1185">Reference proteome</keyword>
<sequence>MLRQQGTSSPQVSLTEKRLRQTDKSSPSLTASDCFFSHLYYLLKSSIPFPMWWG</sequence>
<reference evidence="2 3" key="1">
    <citation type="submission" date="2008-11" db="EMBL/GenBank/DDBJ databases">
        <title>Draft genome sequence of Bacteroides pectinophilus (ATCC 43243).</title>
        <authorList>
            <person name="Sudarsanam P."/>
            <person name="Ley R."/>
            <person name="Guruge J."/>
            <person name="Turnbaugh P.J."/>
            <person name="Mahowald M."/>
            <person name="Liep D."/>
            <person name="Gordon J."/>
        </authorList>
    </citation>
    <scope>NUCLEOTIDE SEQUENCE [LARGE SCALE GENOMIC DNA]</scope>
    <source>
        <strain evidence="2 3">ATCC 43243</strain>
    </source>
</reference>
<proteinExistence type="predicted"/>
<evidence type="ECO:0000313" key="3">
    <source>
        <dbReference type="Proteomes" id="UP000003136"/>
    </source>
</evidence>
<name>B7ARE0_9FIRM</name>
<feature type="compositionally biased region" description="Polar residues" evidence="1">
    <location>
        <begin position="1"/>
        <end position="14"/>
    </location>
</feature>
<accession>B7ARE0</accession>
<comment type="caution">
    <text evidence="2">The sequence shown here is derived from an EMBL/GenBank/DDBJ whole genome shotgun (WGS) entry which is preliminary data.</text>
</comment>
<organism evidence="2 3">
    <name type="scientific">[Bacteroides] pectinophilus ATCC 43243</name>
    <dbReference type="NCBI Taxonomy" id="483218"/>
    <lineage>
        <taxon>Bacteria</taxon>
        <taxon>Bacillati</taxon>
        <taxon>Bacillota</taxon>
        <taxon>Clostridia</taxon>
        <taxon>Eubacteriales</taxon>
    </lineage>
</organism>
<dbReference type="EMBL" id="ABVQ01000035">
    <property type="protein sequence ID" value="EEC58262.1"/>
    <property type="molecule type" value="Genomic_DNA"/>
</dbReference>
<dbReference type="STRING" id="483218.BACPEC_01250"/>